<keyword evidence="2" id="KW-0812">Transmembrane</keyword>
<comment type="similarity">
    <text evidence="1">Belongs to the bacterial sugar transferase family.</text>
</comment>
<gene>
    <name evidence="4" type="ORF">EYB31_31825</name>
</gene>
<dbReference type="OrthoDB" id="9808602at2"/>
<evidence type="ECO:0000256" key="2">
    <source>
        <dbReference type="SAM" id="Phobius"/>
    </source>
</evidence>
<sequence length="209" mass="24143">MKRIFDFVAAVTLLIVFGPVMIAVALLIYWKIGAPVLFRQMRPGLHMKPFWIYKFRTMTEQRDSRGELLPDEARLTRLGLFLRRLSLDELPQLFNVLLGEMSLVGPRPLLMRYIPYFTEREKSRFSIRPGITGLAQISGRNQLPWSIRLEMDADYVERWSFALDMEILAKSLLKVCRRENVADYPSLELQDLDIERGGSRHAAKTANGA</sequence>
<feature type="transmembrane region" description="Helical" evidence="2">
    <location>
        <begin position="7"/>
        <end position="30"/>
    </location>
</feature>
<keyword evidence="5" id="KW-1185">Reference proteome</keyword>
<proteinExistence type="inferred from homology"/>
<dbReference type="Proteomes" id="UP000293142">
    <property type="component" value="Unassembled WGS sequence"/>
</dbReference>
<dbReference type="GO" id="GO:0016780">
    <property type="term" value="F:phosphotransferase activity, for other substituted phosphate groups"/>
    <property type="evidence" value="ECO:0007669"/>
    <property type="project" value="TreeGrafter"/>
</dbReference>
<dbReference type="PANTHER" id="PTHR30576">
    <property type="entry name" value="COLANIC BIOSYNTHESIS UDP-GLUCOSE LIPID CARRIER TRANSFERASE"/>
    <property type="match status" value="1"/>
</dbReference>
<dbReference type="Pfam" id="PF02397">
    <property type="entry name" value="Bac_transf"/>
    <property type="match status" value="1"/>
</dbReference>
<feature type="domain" description="Bacterial sugar transferase" evidence="3">
    <location>
        <begin position="2"/>
        <end position="176"/>
    </location>
</feature>
<dbReference type="AlphaFoldDB" id="A0A4Q9DJ17"/>
<name>A0A4Q9DJ17_9BACL</name>
<evidence type="ECO:0000256" key="1">
    <source>
        <dbReference type="ARBA" id="ARBA00006464"/>
    </source>
</evidence>
<keyword evidence="4" id="KW-0808">Transferase</keyword>
<organism evidence="4 5">
    <name type="scientific">Paenibacillus thalictri</name>
    <dbReference type="NCBI Taxonomy" id="2527873"/>
    <lineage>
        <taxon>Bacteria</taxon>
        <taxon>Bacillati</taxon>
        <taxon>Bacillota</taxon>
        <taxon>Bacilli</taxon>
        <taxon>Bacillales</taxon>
        <taxon>Paenibacillaceae</taxon>
        <taxon>Paenibacillus</taxon>
    </lineage>
</organism>
<keyword evidence="2" id="KW-1133">Transmembrane helix</keyword>
<dbReference type="RefSeq" id="WP_131017554.1">
    <property type="nucleotide sequence ID" value="NZ_SIRE01000029.1"/>
</dbReference>
<comment type="caution">
    <text evidence="4">The sequence shown here is derived from an EMBL/GenBank/DDBJ whole genome shotgun (WGS) entry which is preliminary data.</text>
</comment>
<dbReference type="EMBL" id="SIRE01000029">
    <property type="protein sequence ID" value="TBL70838.1"/>
    <property type="molecule type" value="Genomic_DNA"/>
</dbReference>
<keyword evidence="2" id="KW-0472">Membrane</keyword>
<evidence type="ECO:0000259" key="3">
    <source>
        <dbReference type="Pfam" id="PF02397"/>
    </source>
</evidence>
<dbReference type="PANTHER" id="PTHR30576:SF8">
    <property type="entry name" value="UNDECAPRENYL-PHOSPHATE GALACTOSE PHOSPHOTRANSFERASE"/>
    <property type="match status" value="1"/>
</dbReference>
<dbReference type="InterPro" id="IPR003362">
    <property type="entry name" value="Bact_transf"/>
</dbReference>
<evidence type="ECO:0000313" key="5">
    <source>
        <dbReference type="Proteomes" id="UP000293142"/>
    </source>
</evidence>
<accession>A0A4Q9DJ17</accession>
<reference evidence="4 5" key="1">
    <citation type="submission" date="2019-02" db="EMBL/GenBank/DDBJ databases">
        <title>Paenibacillus sp. nov., isolated from surface-sterilized tissue of Thalictrum simplex L.</title>
        <authorList>
            <person name="Tuo L."/>
        </authorList>
    </citation>
    <scope>NUCLEOTIDE SEQUENCE [LARGE SCALE GENOMIC DNA]</scope>
    <source>
        <strain evidence="4 5">N2SHLJ1</strain>
    </source>
</reference>
<protein>
    <submittedName>
        <fullName evidence="4">Sugar transferase</fullName>
    </submittedName>
</protein>
<evidence type="ECO:0000313" key="4">
    <source>
        <dbReference type="EMBL" id="TBL70838.1"/>
    </source>
</evidence>